<dbReference type="UniPathway" id="UPA00136">
    <property type="reaction ID" value="UER00199"/>
</dbReference>
<gene>
    <name evidence="12" type="ORF">ABS24_03635</name>
</gene>
<dbReference type="PROSITE" id="PS00101">
    <property type="entry name" value="HEXAPEP_TRANSFERASES"/>
    <property type="match status" value="1"/>
</dbReference>
<dbReference type="Pfam" id="PF06426">
    <property type="entry name" value="SATase_N"/>
    <property type="match status" value="1"/>
</dbReference>
<evidence type="ECO:0000256" key="4">
    <source>
        <dbReference type="ARBA" id="ARBA00018522"/>
    </source>
</evidence>
<keyword evidence="9" id="KW-0012">Acyltransferase</keyword>
<dbReference type="NCBIfam" id="TIGR01172">
    <property type="entry name" value="cysE"/>
    <property type="match status" value="1"/>
</dbReference>
<evidence type="ECO:0000256" key="2">
    <source>
        <dbReference type="ARBA" id="ARBA00007274"/>
    </source>
</evidence>
<dbReference type="SMART" id="SM00971">
    <property type="entry name" value="SATase_N"/>
    <property type="match status" value="1"/>
</dbReference>
<dbReference type="InterPro" id="IPR005881">
    <property type="entry name" value="Ser_O-AcTrfase"/>
</dbReference>
<proteinExistence type="inferred from homology"/>
<dbReference type="Gene3D" id="1.10.3130.10">
    <property type="entry name" value="serine acetyltransferase, domain 1"/>
    <property type="match status" value="1"/>
</dbReference>
<dbReference type="NCBIfam" id="NF041874">
    <property type="entry name" value="EPS_EpsC"/>
    <property type="match status" value="1"/>
</dbReference>
<evidence type="ECO:0000256" key="8">
    <source>
        <dbReference type="ARBA" id="ARBA00023192"/>
    </source>
</evidence>
<accession>A0A0R2U1Z0</accession>
<dbReference type="EMBL" id="LICA01000255">
    <property type="protein sequence ID" value="KRO93441.1"/>
    <property type="molecule type" value="Genomic_DNA"/>
</dbReference>
<dbReference type="Pfam" id="PF00132">
    <property type="entry name" value="Hexapep"/>
    <property type="match status" value="1"/>
</dbReference>
<evidence type="ECO:0000259" key="11">
    <source>
        <dbReference type="SMART" id="SM00971"/>
    </source>
</evidence>
<keyword evidence="5" id="KW-0028">Amino-acid biosynthesis</keyword>
<sequence length="260" mass="27714">MTSDKPIWLLITEEAKLSIAEEPLLSEFYQRTILDHSDLDSSLSYNLANQLSGSGIPFTTIEKLILDALTADSGIGDSARLDIIANVERDPACDKHLMPLLYFKGFQAMQLYRISHWYWCNGRVALALFLQNQVAEIFAVDIHPGARMGSGIMIDHATGLVVGETAVIGDNVSILHSVTLGGSGRGNGDRHPQVGSGVMIAAGAKIIGNVKIGNGVKVGAGSLVIESVPPHVTVVGVPARIVGARLKGPPSFDMNQHLDV</sequence>
<dbReference type="Gene3D" id="2.160.10.10">
    <property type="entry name" value="Hexapeptide repeat proteins"/>
    <property type="match status" value="1"/>
</dbReference>
<dbReference type="AlphaFoldDB" id="A0A0R2U1Z0"/>
<evidence type="ECO:0000256" key="9">
    <source>
        <dbReference type="ARBA" id="ARBA00023315"/>
    </source>
</evidence>
<protein>
    <recommendedName>
        <fullName evidence="4">Serine acetyltransferase</fullName>
        <ecNumber evidence="3">2.3.1.30</ecNumber>
    </recommendedName>
</protein>
<dbReference type="GO" id="GO:0006535">
    <property type="term" value="P:cysteine biosynthetic process from serine"/>
    <property type="evidence" value="ECO:0007669"/>
    <property type="project" value="InterPro"/>
</dbReference>
<organism evidence="12 13">
    <name type="scientific">SAR92 bacterium BACL26 MAG-121220-bin70</name>
    <dbReference type="NCBI Taxonomy" id="1655626"/>
    <lineage>
        <taxon>Bacteria</taxon>
        <taxon>Pseudomonadati</taxon>
        <taxon>Pseudomonadota</taxon>
        <taxon>Gammaproteobacteria</taxon>
        <taxon>Cellvibrionales</taxon>
        <taxon>Porticoccaceae</taxon>
        <taxon>SAR92 clade</taxon>
    </lineage>
</organism>
<evidence type="ECO:0000256" key="3">
    <source>
        <dbReference type="ARBA" id="ARBA00013266"/>
    </source>
</evidence>
<keyword evidence="6 12" id="KW-0808">Transferase</keyword>
<dbReference type="InterPro" id="IPR053376">
    <property type="entry name" value="Serine_acetyltransferase"/>
</dbReference>
<feature type="domain" description="Serine acetyltransferase N-terminal" evidence="11">
    <location>
        <begin position="7"/>
        <end position="111"/>
    </location>
</feature>
<dbReference type="InterPro" id="IPR010493">
    <property type="entry name" value="Ser_AcTrfase_N"/>
</dbReference>
<comment type="caution">
    <text evidence="12">The sequence shown here is derived from an EMBL/GenBank/DDBJ whole genome shotgun (WGS) entry which is preliminary data.</text>
</comment>
<evidence type="ECO:0000256" key="5">
    <source>
        <dbReference type="ARBA" id="ARBA00022605"/>
    </source>
</evidence>
<dbReference type="GO" id="GO:0009001">
    <property type="term" value="F:serine O-acetyltransferase activity"/>
    <property type="evidence" value="ECO:0007669"/>
    <property type="project" value="UniProtKB-EC"/>
</dbReference>
<reference evidence="12 13" key="1">
    <citation type="submission" date="2015-10" db="EMBL/GenBank/DDBJ databases">
        <title>Metagenome-Assembled Genomes uncover a global brackish microbiome.</title>
        <authorList>
            <person name="Hugerth L.W."/>
            <person name="Larsson J."/>
            <person name="Alneberg J."/>
            <person name="Lindh M.V."/>
            <person name="Legrand C."/>
            <person name="Pinhassi J."/>
            <person name="Andersson A.F."/>
        </authorList>
    </citation>
    <scope>NUCLEOTIDE SEQUENCE [LARGE SCALE GENOMIC DNA]</scope>
    <source>
        <strain evidence="12">BACL26 MAG-121220-bin70</strain>
    </source>
</reference>
<dbReference type="InterPro" id="IPR011004">
    <property type="entry name" value="Trimer_LpxA-like_sf"/>
</dbReference>
<evidence type="ECO:0000256" key="10">
    <source>
        <dbReference type="ARBA" id="ARBA00049486"/>
    </source>
</evidence>
<dbReference type="CDD" id="cd03354">
    <property type="entry name" value="LbH_SAT"/>
    <property type="match status" value="1"/>
</dbReference>
<comment type="similarity">
    <text evidence="2">Belongs to the transferase hexapeptide repeat family.</text>
</comment>
<dbReference type="Proteomes" id="UP000051213">
    <property type="component" value="Unassembled WGS sequence"/>
</dbReference>
<comment type="pathway">
    <text evidence="1">Amino-acid biosynthesis; L-cysteine biosynthesis; L-cysteine from L-serine: step 1/2.</text>
</comment>
<dbReference type="GO" id="GO:0005737">
    <property type="term" value="C:cytoplasm"/>
    <property type="evidence" value="ECO:0007669"/>
    <property type="project" value="InterPro"/>
</dbReference>
<dbReference type="InterPro" id="IPR001451">
    <property type="entry name" value="Hexapep"/>
</dbReference>
<name>A0A0R2U1Z0_9GAMM</name>
<dbReference type="SUPFAM" id="SSF51161">
    <property type="entry name" value="Trimeric LpxA-like enzymes"/>
    <property type="match status" value="1"/>
</dbReference>
<evidence type="ECO:0000256" key="7">
    <source>
        <dbReference type="ARBA" id="ARBA00022737"/>
    </source>
</evidence>
<evidence type="ECO:0000313" key="12">
    <source>
        <dbReference type="EMBL" id="KRO93441.1"/>
    </source>
</evidence>
<evidence type="ECO:0000256" key="1">
    <source>
        <dbReference type="ARBA" id="ARBA00004876"/>
    </source>
</evidence>
<dbReference type="PANTHER" id="PTHR42811">
    <property type="entry name" value="SERINE ACETYLTRANSFERASE"/>
    <property type="match status" value="1"/>
</dbReference>
<evidence type="ECO:0000313" key="13">
    <source>
        <dbReference type="Proteomes" id="UP000051213"/>
    </source>
</evidence>
<dbReference type="InterPro" id="IPR018357">
    <property type="entry name" value="Hexapep_transf_CS"/>
</dbReference>
<dbReference type="EC" id="2.3.1.30" evidence="3"/>
<dbReference type="InterPro" id="IPR045304">
    <property type="entry name" value="LbH_SAT"/>
</dbReference>
<keyword evidence="8" id="KW-0198">Cysteine biosynthesis</keyword>
<comment type="catalytic activity">
    <reaction evidence="10">
        <text>L-serine + acetyl-CoA = O-acetyl-L-serine + CoA</text>
        <dbReference type="Rhea" id="RHEA:24560"/>
        <dbReference type="ChEBI" id="CHEBI:33384"/>
        <dbReference type="ChEBI" id="CHEBI:57287"/>
        <dbReference type="ChEBI" id="CHEBI:57288"/>
        <dbReference type="ChEBI" id="CHEBI:58340"/>
        <dbReference type="EC" id="2.3.1.30"/>
    </reaction>
</comment>
<keyword evidence="7" id="KW-0677">Repeat</keyword>
<dbReference type="InterPro" id="IPR042122">
    <property type="entry name" value="Ser_AcTrfase_N_sf"/>
</dbReference>
<dbReference type="FunFam" id="2.160.10.10:FF:000002">
    <property type="entry name" value="Serine acetyltransferase"/>
    <property type="match status" value="1"/>
</dbReference>
<evidence type="ECO:0000256" key="6">
    <source>
        <dbReference type="ARBA" id="ARBA00022679"/>
    </source>
</evidence>